<proteinExistence type="predicted"/>
<dbReference type="EMBL" id="JAHWQX010000002">
    <property type="protein sequence ID" value="MBW3097017.1"/>
    <property type="molecule type" value="Genomic_DNA"/>
</dbReference>
<dbReference type="InterPro" id="IPR011971">
    <property type="entry name" value="CHP02284"/>
</dbReference>
<comment type="caution">
    <text evidence="2">The sequence shown here is derived from an EMBL/GenBank/DDBJ whole genome shotgun (WGS) entry which is preliminary data.</text>
</comment>
<dbReference type="Proteomes" id="UP001430804">
    <property type="component" value="Unassembled WGS sequence"/>
</dbReference>
<sequence>MTADTSQLKSLVKTTIDSAEGYRQAADNAESNALKQVLNDAAAKRRQLVDMLNGELQRLGEDRQEDGSVAGSIHHTWVSITSAFADNDEAAVDRVEEGEDYLKGQFEDALKDQGWQPETRNVLQRAYGEVSEGERLADRLKQAYD</sequence>
<evidence type="ECO:0000313" key="2">
    <source>
        <dbReference type="EMBL" id="MBW3097017.1"/>
    </source>
</evidence>
<evidence type="ECO:0000259" key="1">
    <source>
        <dbReference type="Pfam" id="PF09537"/>
    </source>
</evidence>
<protein>
    <submittedName>
        <fullName evidence="2">PA2169 family four-helix-bundle protein</fullName>
    </submittedName>
</protein>
<dbReference type="Pfam" id="PF09537">
    <property type="entry name" value="DUF2383"/>
    <property type="match status" value="1"/>
</dbReference>
<accession>A0ABS6WNN1</accession>
<dbReference type="InterPro" id="IPR019052">
    <property type="entry name" value="DUF2383"/>
</dbReference>
<reference evidence="2" key="1">
    <citation type="submission" date="2021-07" db="EMBL/GenBank/DDBJ databases">
        <title>Pseudohoeflea marina sp. nov. a polyhydroxyalcanoate-producing bacterium.</title>
        <authorList>
            <person name="Zheng W."/>
            <person name="Yu S."/>
            <person name="Huang Y."/>
        </authorList>
    </citation>
    <scope>NUCLEOTIDE SEQUENCE</scope>
    <source>
        <strain evidence="2">DP4N28-3</strain>
    </source>
</reference>
<evidence type="ECO:0000313" key="3">
    <source>
        <dbReference type="Proteomes" id="UP001430804"/>
    </source>
</evidence>
<dbReference type="NCBIfam" id="TIGR02284">
    <property type="entry name" value="PA2169 family four-helix-bundle protein"/>
    <property type="match status" value="1"/>
</dbReference>
<feature type="domain" description="DUF2383" evidence="1">
    <location>
        <begin position="6"/>
        <end position="112"/>
    </location>
</feature>
<gene>
    <name evidence="2" type="ORF">KY465_06970</name>
</gene>
<name>A0ABS6WNN1_9HYPH</name>
<dbReference type="RefSeq" id="WP_219200965.1">
    <property type="nucleotide sequence ID" value="NZ_JAHWQX010000002.1"/>
</dbReference>
<keyword evidence="3" id="KW-1185">Reference proteome</keyword>
<organism evidence="2 3">
    <name type="scientific">Pseudohoeflea coraliihabitans</name>
    <dbReference type="NCBI Taxonomy" id="2860393"/>
    <lineage>
        <taxon>Bacteria</taxon>
        <taxon>Pseudomonadati</taxon>
        <taxon>Pseudomonadota</taxon>
        <taxon>Alphaproteobacteria</taxon>
        <taxon>Hyphomicrobiales</taxon>
        <taxon>Rhizobiaceae</taxon>
        <taxon>Pseudohoeflea</taxon>
    </lineage>
</organism>